<feature type="domain" description="FIIND" evidence="7">
    <location>
        <begin position="102"/>
        <end position="289"/>
    </location>
</feature>
<dbReference type="InterPro" id="IPR051249">
    <property type="entry name" value="NLRP_Inflammasome"/>
</dbReference>
<evidence type="ECO:0000256" key="6">
    <source>
        <dbReference type="SAM" id="SignalP"/>
    </source>
</evidence>
<dbReference type="Pfam" id="PF13553">
    <property type="entry name" value="FIIND"/>
    <property type="match status" value="1"/>
</dbReference>
<keyword evidence="9" id="KW-1185">Reference proteome</keyword>
<keyword evidence="4" id="KW-0391">Immunity</keyword>
<dbReference type="PANTHER" id="PTHR46985:SF2">
    <property type="entry name" value="APOPTOSIS-ASSOCIATED SPECK-LIKE PROTEIN CONTAINING A CARD"/>
    <property type="match status" value="1"/>
</dbReference>
<reference evidence="8" key="1">
    <citation type="submission" date="2025-08" db="UniProtKB">
        <authorList>
            <consortium name="Ensembl"/>
        </authorList>
    </citation>
    <scope>IDENTIFICATION</scope>
</reference>
<keyword evidence="5" id="KW-1133">Transmembrane helix</keyword>
<keyword evidence="5" id="KW-0812">Transmembrane</keyword>
<dbReference type="GeneTree" id="ENSGT00940000172949"/>
<dbReference type="OMA" id="VKERHAD"/>
<dbReference type="Ensembl" id="ENSGMOT00000038924.1">
    <property type="protein sequence ID" value="ENSGMOP00000068640.1"/>
    <property type="gene ID" value="ENSGMOG00000030587.1"/>
</dbReference>
<evidence type="ECO:0000256" key="2">
    <source>
        <dbReference type="ARBA" id="ARBA00022490"/>
    </source>
</evidence>
<evidence type="ECO:0000259" key="7">
    <source>
        <dbReference type="PROSITE" id="PS51830"/>
    </source>
</evidence>
<dbReference type="GO" id="GO:0045087">
    <property type="term" value="P:innate immune response"/>
    <property type="evidence" value="ECO:0007669"/>
    <property type="project" value="UniProtKB-KW"/>
</dbReference>
<evidence type="ECO:0000313" key="8">
    <source>
        <dbReference type="Ensembl" id="ENSGMOP00000068640.1"/>
    </source>
</evidence>
<feature type="signal peptide" evidence="6">
    <location>
        <begin position="1"/>
        <end position="27"/>
    </location>
</feature>
<keyword evidence="5" id="KW-0472">Membrane</keyword>
<dbReference type="PROSITE" id="PS51830">
    <property type="entry name" value="FIIND"/>
    <property type="match status" value="1"/>
</dbReference>
<accession>A0A8C5D7H5</accession>
<keyword evidence="2" id="KW-0963">Cytoplasm</keyword>
<proteinExistence type="predicted"/>
<dbReference type="PANTHER" id="PTHR46985">
    <property type="entry name" value="NACHT, LRR AND PYD DOMAINS-CONTAINING PROTEIN 1"/>
    <property type="match status" value="1"/>
</dbReference>
<name>A0A8C5D7H5_GADMO</name>
<protein>
    <recommendedName>
        <fullName evidence="7">FIIND domain-containing protein</fullName>
    </recommendedName>
</protein>
<evidence type="ECO:0000256" key="1">
    <source>
        <dbReference type="ARBA" id="ARBA00004514"/>
    </source>
</evidence>
<feature type="chain" id="PRO_5034582358" description="FIIND domain-containing protein" evidence="6">
    <location>
        <begin position="28"/>
        <end position="289"/>
    </location>
</feature>
<dbReference type="Proteomes" id="UP000694546">
    <property type="component" value="Chromosome 16"/>
</dbReference>
<evidence type="ECO:0000256" key="5">
    <source>
        <dbReference type="SAM" id="Phobius"/>
    </source>
</evidence>
<dbReference type="AlphaFoldDB" id="A0A8C5D7H5"/>
<evidence type="ECO:0000256" key="4">
    <source>
        <dbReference type="ARBA" id="ARBA00022859"/>
    </source>
</evidence>
<feature type="transmembrane region" description="Helical" evidence="5">
    <location>
        <begin position="79"/>
        <end position="102"/>
    </location>
</feature>
<dbReference type="GO" id="GO:0005829">
    <property type="term" value="C:cytosol"/>
    <property type="evidence" value="ECO:0007669"/>
    <property type="project" value="UniProtKB-SubCell"/>
</dbReference>
<evidence type="ECO:0000313" key="9">
    <source>
        <dbReference type="Proteomes" id="UP000694546"/>
    </source>
</evidence>
<keyword evidence="3" id="KW-0399">Innate immunity</keyword>
<comment type="subcellular location">
    <subcellularLocation>
        <location evidence="1">Cytoplasm</location>
        <location evidence="1">Cytosol</location>
    </subcellularLocation>
</comment>
<dbReference type="InterPro" id="IPR025307">
    <property type="entry name" value="FIIND_dom"/>
</dbReference>
<reference evidence="8" key="2">
    <citation type="submission" date="2025-09" db="UniProtKB">
        <authorList>
            <consortium name="Ensembl"/>
        </authorList>
    </citation>
    <scope>IDENTIFICATION</scope>
</reference>
<sequence>MKRTVLILVRVLVLLVLLSRYIPPGFSIPPSHPPFLFCLFPEVKSTEIDEDDKEDEEEVHFKSHCEKCKAAQQVNFNKIYTFALNVHSINSVLLFIVVWFCFLQSPEYVTVTPTKISKWNFEVQLEGKGTYECSATGLVFEVSEQALVRYSVLSWFQFSEFLQDSWRPAGSVYDVDVVNKDSSVLKFIHFPHSLCLDEPLRDLSFSVLHVKERHADIESTVDFTASHVKWRVSSLSRLGLILISIRSIFSSLWMVKHHALVLIYKELNKKYFILQVYLGSNSSSEIKVM</sequence>
<evidence type="ECO:0000256" key="3">
    <source>
        <dbReference type="ARBA" id="ARBA00022588"/>
    </source>
</evidence>
<organism evidence="8 9">
    <name type="scientific">Gadus morhua</name>
    <name type="common">Atlantic cod</name>
    <dbReference type="NCBI Taxonomy" id="8049"/>
    <lineage>
        <taxon>Eukaryota</taxon>
        <taxon>Metazoa</taxon>
        <taxon>Chordata</taxon>
        <taxon>Craniata</taxon>
        <taxon>Vertebrata</taxon>
        <taxon>Euteleostomi</taxon>
        <taxon>Actinopterygii</taxon>
        <taxon>Neopterygii</taxon>
        <taxon>Teleostei</taxon>
        <taxon>Neoteleostei</taxon>
        <taxon>Acanthomorphata</taxon>
        <taxon>Zeiogadaria</taxon>
        <taxon>Gadariae</taxon>
        <taxon>Gadiformes</taxon>
        <taxon>Gadoidei</taxon>
        <taxon>Gadidae</taxon>
        <taxon>Gadus</taxon>
    </lineage>
</organism>
<keyword evidence="6" id="KW-0732">Signal</keyword>